<dbReference type="Proteomes" id="UP000693970">
    <property type="component" value="Unassembled WGS sequence"/>
</dbReference>
<dbReference type="EMBL" id="JAGRRH010000084">
    <property type="protein sequence ID" value="KAG7337416.1"/>
    <property type="molecule type" value="Genomic_DNA"/>
</dbReference>
<evidence type="ECO:0000313" key="1">
    <source>
        <dbReference type="EMBL" id="KAG7337416.1"/>
    </source>
</evidence>
<gene>
    <name evidence="1" type="ORF">IV203_002679</name>
</gene>
<name>A0A9K3K5D4_9STRA</name>
<keyword evidence="2" id="KW-1185">Reference proteome</keyword>
<dbReference type="AlphaFoldDB" id="A0A9K3K5D4"/>
<dbReference type="OrthoDB" id="3509362at2759"/>
<comment type="caution">
    <text evidence="1">The sequence shown here is derived from an EMBL/GenBank/DDBJ whole genome shotgun (WGS) entry which is preliminary data.</text>
</comment>
<organism evidence="1 2">
    <name type="scientific">Nitzschia inconspicua</name>
    <dbReference type="NCBI Taxonomy" id="303405"/>
    <lineage>
        <taxon>Eukaryota</taxon>
        <taxon>Sar</taxon>
        <taxon>Stramenopiles</taxon>
        <taxon>Ochrophyta</taxon>
        <taxon>Bacillariophyta</taxon>
        <taxon>Bacillariophyceae</taxon>
        <taxon>Bacillariophycidae</taxon>
        <taxon>Bacillariales</taxon>
        <taxon>Bacillariaceae</taxon>
        <taxon>Nitzschia</taxon>
    </lineage>
</organism>
<proteinExistence type="predicted"/>
<evidence type="ECO:0000313" key="2">
    <source>
        <dbReference type="Proteomes" id="UP000693970"/>
    </source>
</evidence>
<reference evidence="1" key="1">
    <citation type="journal article" date="2021" name="Sci. Rep.">
        <title>Diploid genomic architecture of Nitzschia inconspicua, an elite biomass production diatom.</title>
        <authorList>
            <person name="Oliver A."/>
            <person name="Podell S."/>
            <person name="Pinowska A."/>
            <person name="Traller J.C."/>
            <person name="Smith S.R."/>
            <person name="McClure R."/>
            <person name="Beliaev A."/>
            <person name="Bohutskyi P."/>
            <person name="Hill E.A."/>
            <person name="Rabines A."/>
            <person name="Zheng H."/>
            <person name="Allen L.Z."/>
            <person name="Kuo A."/>
            <person name="Grigoriev I.V."/>
            <person name="Allen A.E."/>
            <person name="Hazlebeck D."/>
            <person name="Allen E.E."/>
        </authorList>
    </citation>
    <scope>NUCLEOTIDE SEQUENCE</scope>
    <source>
        <strain evidence="1">Hildebrandi</strain>
    </source>
</reference>
<accession>A0A9K3K5D4</accession>
<reference evidence="1" key="2">
    <citation type="submission" date="2021-04" db="EMBL/GenBank/DDBJ databases">
        <authorList>
            <person name="Podell S."/>
        </authorList>
    </citation>
    <scope>NUCLEOTIDE SEQUENCE</scope>
    <source>
        <strain evidence="1">Hildebrandi</strain>
    </source>
</reference>
<protein>
    <submittedName>
        <fullName evidence="1">Uncharacterized protein</fullName>
    </submittedName>
</protein>
<sequence length="293" mass="33002">MEQQPQQQHVILRNHLMKIHPHSSSSVCPLEPWIKFCGHFLFLDCTKPRTNCTAKRTYLCRDWNFQALSWTIQQELFTRDKLYWDSPGLERIQILYKYRLLFLWPLPLEEGVMTTNVSNNYSWSFVEGASFFVQALTAWAGLVDVGGMPDLTVESQTDKRPPPYIVLVHSAAGGLDYGPSYEALRRGGSLVTFGSTSYASPGLGLNPMRLFGCTSIDQNRPGELTSRNIRLAGFNLIYLTDQPAKLRSELTQCIRCLGGDRDTVWSAGPDLGLVTPPIVGQTLTFERKPSKPL</sequence>